<dbReference type="PROSITE" id="PS51782">
    <property type="entry name" value="LYSM"/>
    <property type="match status" value="1"/>
</dbReference>
<accession>A0A7C8HFD8</accession>
<dbReference type="SUPFAM" id="SSF51445">
    <property type="entry name" value="(Trans)glycosidases"/>
    <property type="match status" value="1"/>
</dbReference>
<dbReference type="PANTHER" id="PTHR46066:SF2">
    <property type="entry name" value="CHITINASE DOMAIN-CONTAINING PROTEIN 1"/>
    <property type="match status" value="1"/>
</dbReference>
<dbReference type="Pfam" id="PF00704">
    <property type="entry name" value="Glyco_hydro_18"/>
    <property type="match status" value="1"/>
</dbReference>
<dbReference type="Proteomes" id="UP000483018">
    <property type="component" value="Unassembled WGS sequence"/>
</dbReference>
<evidence type="ECO:0000313" key="5">
    <source>
        <dbReference type="EMBL" id="KAE9635642.1"/>
    </source>
</evidence>
<dbReference type="InterPro" id="IPR029070">
    <property type="entry name" value="Chitinase_insertion_sf"/>
</dbReference>
<dbReference type="PANTHER" id="PTHR46066">
    <property type="entry name" value="CHITINASE DOMAIN-CONTAINING PROTEIN 1 FAMILY MEMBER"/>
    <property type="match status" value="1"/>
</dbReference>
<reference evidence="5 6" key="1">
    <citation type="submission" date="2019-12" db="EMBL/GenBank/DDBJ databases">
        <title>Defluviitalea raffinosedens, isolated from a biogas fermenter, genome sequencing and characterization.</title>
        <authorList>
            <person name="Rettenmaier R."/>
            <person name="Schneider M."/>
            <person name="Neuhaus K."/>
            <person name="Liebl W."/>
            <person name="Zverlov V."/>
        </authorList>
    </citation>
    <scope>NUCLEOTIDE SEQUENCE [LARGE SCALE GENOMIC DNA]</scope>
    <source>
        <strain evidence="5 6">249c-K6</strain>
    </source>
</reference>
<feature type="domain" description="GH18" evidence="4">
    <location>
        <begin position="289"/>
        <end position="600"/>
    </location>
</feature>
<dbReference type="CDD" id="cd00118">
    <property type="entry name" value="LysM"/>
    <property type="match status" value="1"/>
</dbReference>
<dbReference type="GO" id="GO:0005975">
    <property type="term" value="P:carbohydrate metabolic process"/>
    <property type="evidence" value="ECO:0007669"/>
    <property type="project" value="InterPro"/>
</dbReference>
<dbReference type="InterPro" id="IPR012854">
    <property type="entry name" value="Cu_amine_oxidase-like_N"/>
</dbReference>
<dbReference type="InterPro" id="IPR036779">
    <property type="entry name" value="LysM_dom_sf"/>
</dbReference>
<organism evidence="5 6">
    <name type="scientific">Defluviitalea raffinosedens</name>
    <dbReference type="NCBI Taxonomy" id="1450156"/>
    <lineage>
        <taxon>Bacteria</taxon>
        <taxon>Bacillati</taxon>
        <taxon>Bacillota</taxon>
        <taxon>Clostridia</taxon>
        <taxon>Lachnospirales</taxon>
        <taxon>Defluviitaleaceae</taxon>
        <taxon>Defluviitalea</taxon>
    </lineage>
</organism>
<dbReference type="InterPro" id="IPR018392">
    <property type="entry name" value="LysM"/>
</dbReference>
<proteinExistence type="predicted"/>
<keyword evidence="1" id="KW-0378">Hydrolase</keyword>
<dbReference type="EMBL" id="WSLF01000003">
    <property type="protein sequence ID" value="KAE9635642.1"/>
    <property type="molecule type" value="Genomic_DNA"/>
</dbReference>
<dbReference type="RefSeq" id="WP_158739889.1">
    <property type="nucleotide sequence ID" value="NZ_JAFBEP010000001.1"/>
</dbReference>
<dbReference type="GO" id="GO:0008061">
    <property type="term" value="F:chitin binding"/>
    <property type="evidence" value="ECO:0007669"/>
    <property type="project" value="InterPro"/>
</dbReference>
<name>A0A7C8HFD8_9FIRM</name>
<dbReference type="SMART" id="SM00257">
    <property type="entry name" value="LysM"/>
    <property type="match status" value="1"/>
</dbReference>
<dbReference type="AlphaFoldDB" id="A0A7C8HFD8"/>
<dbReference type="GO" id="GO:0016798">
    <property type="term" value="F:hydrolase activity, acting on glycosyl bonds"/>
    <property type="evidence" value="ECO:0007669"/>
    <property type="project" value="UniProtKB-KW"/>
</dbReference>
<dbReference type="CDD" id="cd02874">
    <property type="entry name" value="GH18_CFLE_spore_hydrolase"/>
    <property type="match status" value="1"/>
</dbReference>
<dbReference type="SMART" id="SM00636">
    <property type="entry name" value="Glyco_18"/>
    <property type="match status" value="1"/>
</dbReference>
<evidence type="ECO:0000259" key="3">
    <source>
        <dbReference type="PROSITE" id="PS51782"/>
    </source>
</evidence>
<dbReference type="SUPFAM" id="SSF54106">
    <property type="entry name" value="LysM domain"/>
    <property type="match status" value="1"/>
</dbReference>
<dbReference type="InterPro" id="IPR011583">
    <property type="entry name" value="Chitinase_II/V-like_cat"/>
</dbReference>
<evidence type="ECO:0000256" key="1">
    <source>
        <dbReference type="ARBA" id="ARBA00022801"/>
    </source>
</evidence>
<dbReference type="Gene3D" id="3.10.50.10">
    <property type="match status" value="1"/>
</dbReference>
<dbReference type="Gene3D" id="3.20.20.80">
    <property type="entry name" value="Glycosidases"/>
    <property type="match status" value="1"/>
</dbReference>
<dbReference type="OrthoDB" id="9769314at2"/>
<evidence type="ECO:0000313" key="6">
    <source>
        <dbReference type="Proteomes" id="UP000483018"/>
    </source>
</evidence>
<dbReference type="InterPro" id="IPR001223">
    <property type="entry name" value="Glyco_hydro18_cat"/>
</dbReference>
<dbReference type="SUPFAM" id="SSF55383">
    <property type="entry name" value="Copper amine oxidase, domain N"/>
    <property type="match status" value="1"/>
</dbReference>
<dbReference type="Gene3D" id="3.30.457.10">
    <property type="entry name" value="Copper amine oxidase-like, N-terminal domain"/>
    <property type="match status" value="1"/>
</dbReference>
<keyword evidence="2" id="KW-0326">Glycosidase</keyword>
<comment type="caution">
    <text evidence="5">The sequence shown here is derived from an EMBL/GenBank/DDBJ whole genome shotgun (WGS) entry which is preliminary data.</text>
</comment>
<dbReference type="InterPro" id="IPR017853">
    <property type="entry name" value="GH"/>
</dbReference>
<evidence type="ECO:0000256" key="2">
    <source>
        <dbReference type="ARBA" id="ARBA00023295"/>
    </source>
</evidence>
<evidence type="ECO:0000259" key="4">
    <source>
        <dbReference type="PROSITE" id="PS51910"/>
    </source>
</evidence>
<dbReference type="Pfam" id="PF01476">
    <property type="entry name" value="LysM"/>
    <property type="match status" value="1"/>
</dbReference>
<protein>
    <submittedName>
        <fullName evidence="5">LysM peptidoglycan-binding domain-containing protein</fullName>
    </submittedName>
</protein>
<dbReference type="PROSITE" id="PS51910">
    <property type="entry name" value="GH18_2"/>
    <property type="match status" value="1"/>
</dbReference>
<keyword evidence="6" id="KW-1185">Reference proteome</keyword>
<dbReference type="InterPro" id="IPR041704">
    <property type="entry name" value="CFLE_GH18"/>
</dbReference>
<dbReference type="Gene3D" id="3.10.350.10">
    <property type="entry name" value="LysM domain"/>
    <property type="match status" value="1"/>
</dbReference>
<gene>
    <name evidence="5" type="ORF">GND95_05720</name>
</gene>
<feature type="domain" description="LysM" evidence="3">
    <location>
        <begin position="217"/>
        <end position="260"/>
    </location>
</feature>
<sequence>MNWDRYKQRIVYENGEYHLIIYLPEDIEFSKEFGDVEQEHKKLGLETYIKKVYPNLKISSVRFMTGSLIAFQLILNPYFSTAAYGAVSKNTSTQQTKRIQIRINNRYIESDTPPVIENGRVLVPIRVISEFLGASVHWDNIDKIAIITKDNKSIYLQANLPQAFINGKMYFLDTPPKVINGRLMVPIRFISESFNLPVNWDNASKTVLINSDLPQVSDYVVKKGDSLSVIAAKFNITVSDLKKWNNLSSDTIYVGQLLRVVPPSVIVEGSGPSLEDIEVIPYKFDTVLGFTVKYYEGHLGSYNSLKTYNGKITEVATFSHGMKADGTLIVDYPQNEILDYSQQQGIKSLMLIHNAQGGSFQKTLAENVLENPILRDKLVKSVLSEIEKYGYDGVEVDIEGIGADTRAEYTSFIKELKAALGPKGYIVSATVPAKTADYINDQWTGAYDYKAIGQYADRVVLMTYDEHWSGGTPGPVASYDWVEDVINFAVKEILPQKVVMGIAAYGYDWTIDGKNGKAVTASEINDYIKRYGGKILWNDTFKVPYYRYKDEKGNDRIVWFENAQSTQFKLKLAKAKGLQGIAIWRLGLENSEFWKGLSPK</sequence>
<dbReference type="InterPro" id="IPR036582">
    <property type="entry name" value="Mao_N_sf"/>
</dbReference>
<dbReference type="Pfam" id="PF07833">
    <property type="entry name" value="Cu_amine_oxidN1"/>
    <property type="match status" value="1"/>
</dbReference>